<evidence type="ECO:0000313" key="3">
    <source>
        <dbReference type="Proteomes" id="UP001286313"/>
    </source>
</evidence>
<evidence type="ECO:0000313" key="2">
    <source>
        <dbReference type="EMBL" id="KAK3877211.1"/>
    </source>
</evidence>
<dbReference type="Proteomes" id="UP001286313">
    <property type="component" value="Unassembled WGS sequence"/>
</dbReference>
<dbReference type="AlphaFoldDB" id="A0AAE1FNW7"/>
<comment type="caution">
    <text evidence="2">The sequence shown here is derived from an EMBL/GenBank/DDBJ whole genome shotgun (WGS) entry which is preliminary data.</text>
</comment>
<feature type="region of interest" description="Disordered" evidence="1">
    <location>
        <begin position="1"/>
        <end position="37"/>
    </location>
</feature>
<name>A0AAE1FNW7_PETCI</name>
<proteinExistence type="predicted"/>
<feature type="compositionally biased region" description="Acidic residues" evidence="1">
    <location>
        <begin position="1"/>
        <end position="11"/>
    </location>
</feature>
<gene>
    <name evidence="2" type="ORF">Pcinc_018062</name>
</gene>
<dbReference type="EMBL" id="JAWQEG010001706">
    <property type="protein sequence ID" value="KAK3877211.1"/>
    <property type="molecule type" value="Genomic_DNA"/>
</dbReference>
<sequence length="66" mass="7035">MKETEEEEEEEEKNKETEEKGPSDNKQNGDKDAIFRQSGDISHVAALTFLPSAGGGVGEVLGGVGK</sequence>
<accession>A0AAE1FNW7</accession>
<feature type="compositionally biased region" description="Basic and acidic residues" evidence="1">
    <location>
        <begin position="12"/>
        <end position="34"/>
    </location>
</feature>
<evidence type="ECO:0000256" key="1">
    <source>
        <dbReference type="SAM" id="MobiDB-lite"/>
    </source>
</evidence>
<organism evidence="2 3">
    <name type="scientific">Petrolisthes cinctipes</name>
    <name type="common">Flat porcelain crab</name>
    <dbReference type="NCBI Taxonomy" id="88211"/>
    <lineage>
        <taxon>Eukaryota</taxon>
        <taxon>Metazoa</taxon>
        <taxon>Ecdysozoa</taxon>
        <taxon>Arthropoda</taxon>
        <taxon>Crustacea</taxon>
        <taxon>Multicrustacea</taxon>
        <taxon>Malacostraca</taxon>
        <taxon>Eumalacostraca</taxon>
        <taxon>Eucarida</taxon>
        <taxon>Decapoda</taxon>
        <taxon>Pleocyemata</taxon>
        <taxon>Anomura</taxon>
        <taxon>Galatheoidea</taxon>
        <taxon>Porcellanidae</taxon>
        <taxon>Petrolisthes</taxon>
    </lineage>
</organism>
<reference evidence="2" key="1">
    <citation type="submission" date="2023-10" db="EMBL/GenBank/DDBJ databases">
        <title>Genome assemblies of two species of porcelain crab, Petrolisthes cinctipes and Petrolisthes manimaculis (Anomura: Porcellanidae).</title>
        <authorList>
            <person name="Angst P."/>
        </authorList>
    </citation>
    <scope>NUCLEOTIDE SEQUENCE</scope>
    <source>
        <strain evidence="2">PB745_01</strain>
        <tissue evidence="2">Gill</tissue>
    </source>
</reference>
<keyword evidence="3" id="KW-1185">Reference proteome</keyword>
<protein>
    <submittedName>
        <fullName evidence="2">Uncharacterized protein</fullName>
    </submittedName>
</protein>